<dbReference type="GO" id="GO:0016747">
    <property type="term" value="F:acyltransferase activity, transferring groups other than amino-acyl groups"/>
    <property type="evidence" value="ECO:0007669"/>
    <property type="project" value="InterPro"/>
</dbReference>
<keyword evidence="3" id="KW-1185">Reference proteome</keyword>
<dbReference type="InterPro" id="IPR000182">
    <property type="entry name" value="GNAT_dom"/>
</dbReference>
<dbReference type="PROSITE" id="PS51186">
    <property type="entry name" value="GNAT"/>
    <property type="match status" value="1"/>
</dbReference>
<organism evidence="2 3">
    <name type="scientific">Talaromyces proteolyticus</name>
    <dbReference type="NCBI Taxonomy" id="1131652"/>
    <lineage>
        <taxon>Eukaryota</taxon>
        <taxon>Fungi</taxon>
        <taxon>Dikarya</taxon>
        <taxon>Ascomycota</taxon>
        <taxon>Pezizomycotina</taxon>
        <taxon>Eurotiomycetes</taxon>
        <taxon>Eurotiomycetidae</taxon>
        <taxon>Eurotiales</taxon>
        <taxon>Trichocomaceae</taxon>
        <taxon>Talaromyces</taxon>
        <taxon>Talaromyces sect. Bacilispori</taxon>
    </lineage>
</organism>
<dbReference type="Proteomes" id="UP001201262">
    <property type="component" value="Unassembled WGS sequence"/>
</dbReference>
<evidence type="ECO:0000313" key="2">
    <source>
        <dbReference type="EMBL" id="KAH8700371.1"/>
    </source>
</evidence>
<dbReference type="SUPFAM" id="SSF55729">
    <property type="entry name" value="Acyl-CoA N-acyltransferases (Nat)"/>
    <property type="match status" value="1"/>
</dbReference>
<dbReference type="InterPro" id="IPR016181">
    <property type="entry name" value="Acyl_CoA_acyltransferase"/>
</dbReference>
<dbReference type="PANTHER" id="PTHR42791">
    <property type="entry name" value="GNAT FAMILY ACETYLTRANSFERASE"/>
    <property type="match status" value="1"/>
</dbReference>
<dbReference type="EMBL" id="JAJTJA010000004">
    <property type="protein sequence ID" value="KAH8700371.1"/>
    <property type="molecule type" value="Genomic_DNA"/>
</dbReference>
<evidence type="ECO:0000313" key="3">
    <source>
        <dbReference type="Proteomes" id="UP001201262"/>
    </source>
</evidence>
<protein>
    <submittedName>
        <fullName evidence="2">Acyl-CoA N-acyltransferase</fullName>
    </submittedName>
</protein>
<dbReference type="PANTHER" id="PTHR42791:SF2">
    <property type="entry name" value="N-ACETYLTRANSFERASE DOMAIN-CONTAINING PROTEIN"/>
    <property type="match status" value="1"/>
</dbReference>
<reference evidence="2" key="1">
    <citation type="submission" date="2021-12" db="EMBL/GenBank/DDBJ databases">
        <title>Convergent genome expansion in fungi linked to evolution of root-endophyte symbiosis.</title>
        <authorList>
            <consortium name="DOE Joint Genome Institute"/>
            <person name="Ke Y.-H."/>
            <person name="Bonito G."/>
            <person name="Liao H.-L."/>
            <person name="Looney B."/>
            <person name="Rojas-Flechas A."/>
            <person name="Nash J."/>
            <person name="Hameed K."/>
            <person name="Schadt C."/>
            <person name="Martin F."/>
            <person name="Crous P.W."/>
            <person name="Miettinen O."/>
            <person name="Magnuson J.K."/>
            <person name="Labbe J."/>
            <person name="Jacobson D."/>
            <person name="Doktycz M.J."/>
            <person name="Veneault-Fourrey C."/>
            <person name="Kuo A."/>
            <person name="Mondo S."/>
            <person name="Calhoun S."/>
            <person name="Riley R."/>
            <person name="Ohm R."/>
            <person name="LaButti K."/>
            <person name="Andreopoulos B."/>
            <person name="Pangilinan J."/>
            <person name="Nolan M."/>
            <person name="Tritt A."/>
            <person name="Clum A."/>
            <person name="Lipzen A."/>
            <person name="Daum C."/>
            <person name="Barry K."/>
            <person name="Grigoriev I.V."/>
            <person name="Vilgalys R."/>
        </authorList>
    </citation>
    <scope>NUCLEOTIDE SEQUENCE</scope>
    <source>
        <strain evidence="2">PMI_201</strain>
    </source>
</reference>
<accession>A0AAD4Q2G9</accession>
<dbReference type="AlphaFoldDB" id="A0AAD4Q2G9"/>
<gene>
    <name evidence="2" type="ORF">BGW36DRAFT_425198</name>
</gene>
<proteinExistence type="predicted"/>
<sequence>MTLALSLAEEADADRIADIHMAAFGTNLMLRAQFPTPSVRDKLRVSLAEKVINEIRDPKWEILIVRDEKEIVSFAKWRRPILESEVYVESPWNWPDGTRLDVLEDWTRIVEDASEKVLCGKPCYCLSFIGTDPKHERRGAASILIQWGLEYSKRDNIPVALESTQVAWPLYQKLGFRAEKDISMVLEGLGADGKPIIYEEKSLIFRPSVE</sequence>
<dbReference type="InterPro" id="IPR052523">
    <property type="entry name" value="Trichothecene_AcTrans"/>
</dbReference>
<dbReference type="Pfam" id="PF00583">
    <property type="entry name" value="Acetyltransf_1"/>
    <property type="match status" value="1"/>
</dbReference>
<comment type="caution">
    <text evidence="2">The sequence shown here is derived from an EMBL/GenBank/DDBJ whole genome shotgun (WGS) entry which is preliminary data.</text>
</comment>
<dbReference type="Gene3D" id="3.40.630.30">
    <property type="match status" value="1"/>
</dbReference>
<dbReference type="GeneID" id="70250370"/>
<name>A0AAD4Q2G9_9EURO</name>
<feature type="domain" description="N-acetyltransferase" evidence="1">
    <location>
        <begin position="53"/>
        <end position="204"/>
    </location>
</feature>
<dbReference type="RefSeq" id="XP_046074077.1">
    <property type="nucleotide sequence ID" value="XM_046220083.1"/>
</dbReference>
<evidence type="ECO:0000259" key="1">
    <source>
        <dbReference type="PROSITE" id="PS51186"/>
    </source>
</evidence>